<feature type="signal peptide" evidence="1">
    <location>
        <begin position="1"/>
        <end position="25"/>
    </location>
</feature>
<dbReference type="InParanoid" id="F2TZD8"/>
<gene>
    <name evidence="2" type="ORF">PTSG_01936</name>
</gene>
<feature type="chain" id="PRO_5003290575" evidence="1">
    <location>
        <begin position="26"/>
        <end position="458"/>
    </location>
</feature>
<evidence type="ECO:0000313" key="2">
    <source>
        <dbReference type="EMBL" id="EGD78962.1"/>
    </source>
</evidence>
<organism evidence="3">
    <name type="scientific">Salpingoeca rosetta (strain ATCC 50818 / BSB-021)</name>
    <dbReference type="NCBI Taxonomy" id="946362"/>
    <lineage>
        <taxon>Eukaryota</taxon>
        <taxon>Choanoflagellata</taxon>
        <taxon>Craspedida</taxon>
        <taxon>Salpingoecidae</taxon>
        <taxon>Salpingoeca</taxon>
    </lineage>
</organism>
<dbReference type="GeneID" id="16078513"/>
<protein>
    <submittedName>
        <fullName evidence="2">Uncharacterized protein</fullName>
    </submittedName>
</protein>
<reference evidence="2" key="1">
    <citation type="submission" date="2009-08" db="EMBL/GenBank/DDBJ databases">
        <title>Annotation of Salpingoeca rosetta.</title>
        <authorList>
            <consortium name="The Broad Institute Genome Sequencing Platform"/>
            <person name="Russ C."/>
            <person name="Cuomo C."/>
            <person name="Burger G."/>
            <person name="Gray M.W."/>
            <person name="Holland P.W.H."/>
            <person name="King N."/>
            <person name="Lang F.B.F."/>
            <person name="Roger A.J."/>
            <person name="Ruiz-Trillo I."/>
            <person name="Young S.K."/>
            <person name="Zeng Q."/>
            <person name="Gargeya S."/>
            <person name="Alvarado L."/>
            <person name="Berlin A."/>
            <person name="Chapman S.B."/>
            <person name="Chen Z."/>
            <person name="Freedman E."/>
            <person name="Gellesch M."/>
            <person name="Goldberg J."/>
            <person name="Griggs A."/>
            <person name="Gujja S."/>
            <person name="Heilman E."/>
            <person name="Heiman D."/>
            <person name="Howarth C."/>
            <person name="Mehta T."/>
            <person name="Neiman D."/>
            <person name="Pearson M."/>
            <person name="Roberts A."/>
            <person name="Saif S."/>
            <person name="Shea T."/>
            <person name="Shenoy N."/>
            <person name="Sisk P."/>
            <person name="Stolte C."/>
            <person name="Sykes S."/>
            <person name="White J."/>
            <person name="Yandava C."/>
            <person name="Haas B."/>
            <person name="Nusbaum C."/>
            <person name="Birren B."/>
        </authorList>
    </citation>
    <scope>NUCLEOTIDE SEQUENCE [LARGE SCALE GENOMIC DNA]</scope>
    <source>
        <strain evidence="2">ATCC 50818</strain>
    </source>
</reference>
<proteinExistence type="predicted"/>
<dbReference type="RefSeq" id="XP_004997918.1">
    <property type="nucleotide sequence ID" value="XM_004997861.1"/>
</dbReference>
<keyword evidence="3" id="KW-1185">Reference proteome</keyword>
<evidence type="ECO:0000256" key="1">
    <source>
        <dbReference type="SAM" id="SignalP"/>
    </source>
</evidence>
<dbReference type="KEGG" id="sre:PTSG_01936"/>
<keyword evidence="1" id="KW-0732">Signal</keyword>
<name>F2TZD8_SALR5</name>
<evidence type="ECO:0000313" key="3">
    <source>
        <dbReference type="Proteomes" id="UP000007799"/>
    </source>
</evidence>
<dbReference type="EMBL" id="GL832957">
    <property type="protein sequence ID" value="EGD78962.1"/>
    <property type="molecule type" value="Genomic_DNA"/>
</dbReference>
<dbReference type="Proteomes" id="UP000007799">
    <property type="component" value="Unassembled WGS sequence"/>
</dbReference>
<accession>F2TZD8</accession>
<sequence length="458" mass="52461">MMRKAGALALVTALVVCLAPAAVEAMHRACVPRGTKLKTSKGDFCVCKPEYKPRGLQILQFYNNNQPSGRGFNPTCCKHCYCATDSDFLQGLHKGQRNKHTRIDPFDAEGDHAEVYKDLIFQHTVNDTSAQGIGDFAYFKRDMFPACQASLPDTPSTQDAVEVASAFIASCSAKWQWVKRFHDPQDRAAVVLSSWLKFKPGESAVPDQPCTNIKYLSRWYESVMTQGLNGVILHDCLPREIVDVLQNDRIKFEKVQLDPSSDIHFKQSPNDVRFVLFKEYLDRSDAVYDFVLMTDLHDVRFRRDPFSAMRARPDIEIFIGADRYAYKNNPFTWEVLEWCAEAYGQLPYEPWFGDAMTLNCGVVGGKYDAVLRLLTHVVKLYEERKFTKFRCYEPWQRHCDMAMFAIALMTGYETMHEDPWADLAGPLLRQPYRYDSGAPFTSLFTEGHDMHPNYVIHK</sequence>
<dbReference type="AlphaFoldDB" id="F2TZD8"/>
<dbReference type="OrthoDB" id="6324577at2759"/>